<dbReference type="Proteomes" id="UP001234178">
    <property type="component" value="Unassembled WGS sequence"/>
</dbReference>
<reference evidence="2 3" key="1">
    <citation type="journal article" date="2023" name="Nucleic Acids Res.">
        <title>The hologenome of Daphnia magna reveals possible DNA methylation and microbiome-mediated evolution of the host genome.</title>
        <authorList>
            <person name="Chaturvedi A."/>
            <person name="Li X."/>
            <person name="Dhandapani V."/>
            <person name="Marshall H."/>
            <person name="Kissane S."/>
            <person name="Cuenca-Cambronero M."/>
            <person name="Asole G."/>
            <person name="Calvet F."/>
            <person name="Ruiz-Romero M."/>
            <person name="Marangio P."/>
            <person name="Guigo R."/>
            <person name="Rago D."/>
            <person name="Mirbahai L."/>
            <person name="Eastwood N."/>
            <person name="Colbourne J.K."/>
            <person name="Zhou J."/>
            <person name="Mallon E."/>
            <person name="Orsini L."/>
        </authorList>
    </citation>
    <scope>NUCLEOTIDE SEQUENCE [LARGE SCALE GENOMIC DNA]</scope>
    <source>
        <strain evidence="2">LRV0_1</strain>
    </source>
</reference>
<comment type="caution">
    <text evidence="2">The sequence shown here is derived from an EMBL/GenBank/DDBJ whole genome shotgun (WGS) entry which is preliminary data.</text>
</comment>
<feature type="compositionally biased region" description="Low complexity" evidence="1">
    <location>
        <begin position="172"/>
        <end position="181"/>
    </location>
</feature>
<gene>
    <name evidence="2" type="ORF">OUZ56_020662</name>
</gene>
<evidence type="ECO:0000313" key="3">
    <source>
        <dbReference type="Proteomes" id="UP001234178"/>
    </source>
</evidence>
<accession>A0ABQ9ZGK7</accession>
<evidence type="ECO:0000313" key="2">
    <source>
        <dbReference type="EMBL" id="KAK4011544.1"/>
    </source>
</evidence>
<dbReference type="EMBL" id="JAOYFB010000003">
    <property type="protein sequence ID" value="KAK4011544.1"/>
    <property type="molecule type" value="Genomic_DNA"/>
</dbReference>
<evidence type="ECO:0000256" key="1">
    <source>
        <dbReference type="SAM" id="MobiDB-lite"/>
    </source>
</evidence>
<feature type="region of interest" description="Disordered" evidence="1">
    <location>
        <begin position="161"/>
        <end position="181"/>
    </location>
</feature>
<sequence>MWRLLTTAGAKEKMVGAQDTYVDKLVGITGFQVPKHRGIIKVFSCYFDFCGNSFIVWRISVGGMWWVNEWRIIAPMARCLRLCNTAASFSCTYAIGNLDDDQVTFGADNLTELVTVLIAWHPDDEDKKSTSDERRELRVLIIRVGFGLADLLHTRRRGQHVQNSPGALSCETTTSSSTNSKSNNCWGICKRQFKYKRKSKSGFSFEK</sequence>
<proteinExistence type="predicted"/>
<protein>
    <submittedName>
        <fullName evidence="2">Uncharacterized protein</fullName>
    </submittedName>
</protein>
<name>A0ABQ9ZGK7_9CRUS</name>
<keyword evidence="3" id="KW-1185">Reference proteome</keyword>
<organism evidence="2 3">
    <name type="scientific">Daphnia magna</name>
    <dbReference type="NCBI Taxonomy" id="35525"/>
    <lineage>
        <taxon>Eukaryota</taxon>
        <taxon>Metazoa</taxon>
        <taxon>Ecdysozoa</taxon>
        <taxon>Arthropoda</taxon>
        <taxon>Crustacea</taxon>
        <taxon>Branchiopoda</taxon>
        <taxon>Diplostraca</taxon>
        <taxon>Cladocera</taxon>
        <taxon>Anomopoda</taxon>
        <taxon>Daphniidae</taxon>
        <taxon>Daphnia</taxon>
    </lineage>
</organism>